<evidence type="ECO:0000313" key="1">
    <source>
        <dbReference type="Proteomes" id="UP000887565"/>
    </source>
</evidence>
<reference evidence="2" key="1">
    <citation type="submission" date="2022-11" db="UniProtKB">
        <authorList>
            <consortium name="WormBaseParasite"/>
        </authorList>
    </citation>
    <scope>IDENTIFICATION</scope>
</reference>
<name>A0A915HNE8_ROMCU</name>
<accession>A0A915HNE8</accession>
<evidence type="ECO:0000313" key="2">
    <source>
        <dbReference type="WBParaSite" id="nRc.2.0.1.t02877-RA"/>
    </source>
</evidence>
<protein>
    <submittedName>
        <fullName evidence="2">Uncharacterized protein</fullName>
    </submittedName>
</protein>
<dbReference type="AlphaFoldDB" id="A0A915HNE8"/>
<keyword evidence="1" id="KW-1185">Reference proteome</keyword>
<proteinExistence type="predicted"/>
<dbReference type="Proteomes" id="UP000887565">
    <property type="component" value="Unplaced"/>
</dbReference>
<sequence>MSSQILGVNIGIVKYDDLRLSSIILADLWNESIQGRAPHGEGYPDRAEAGKSRIRVSSGFITIKLSQL</sequence>
<dbReference type="WBParaSite" id="nRc.2.0.1.t02877-RA">
    <property type="protein sequence ID" value="nRc.2.0.1.t02877-RA"/>
    <property type="gene ID" value="nRc.2.0.1.g02877"/>
</dbReference>
<organism evidence="1 2">
    <name type="scientific">Romanomermis culicivorax</name>
    <name type="common">Nematode worm</name>
    <dbReference type="NCBI Taxonomy" id="13658"/>
    <lineage>
        <taxon>Eukaryota</taxon>
        <taxon>Metazoa</taxon>
        <taxon>Ecdysozoa</taxon>
        <taxon>Nematoda</taxon>
        <taxon>Enoplea</taxon>
        <taxon>Dorylaimia</taxon>
        <taxon>Mermithida</taxon>
        <taxon>Mermithoidea</taxon>
        <taxon>Mermithidae</taxon>
        <taxon>Romanomermis</taxon>
    </lineage>
</organism>